<evidence type="ECO:0000256" key="3">
    <source>
        <dbReference type="ARBA" id="ARBA00022747"/>
    </source>
</evidence>
<accession>A0A1I1UBG0</accession>
<proteinExistence type="predicted"/>
<dbReference type="InterPro" id="IPR050953">
    <property type="entry name" value="N4_N6_ade-DNA_methylase"/>
</dbReference>
<dbReference type="GO" id="GO:0032259">
    <property type="term" value="P:methylation"/>
    <property type="evidence" value="ECO:0007669"/>
    <property type="project" value="UniProtKB-KW"/>
</dbReference>
<sequence length="946" mass="103461">MAPANPLNEVLGILGYQGQDGLVNGADGLDGGAREYLWRDLRDKVGLSAAYFQDGVPLVGFCEESSTSGLRALRYRLWNYGRVPLLINATSDLVSAYSGSDLTTRTDADALISASSIDVTAGLLSAFNRHEIESGEWARTFATRFDRANRVDRVLLRNLQVLRGSVKADDERRDALDSFIGGALTASYLSDRGVLDVDRLDELAGRSHISDIFEGGTSTTRSFFATLAEHFSGDVFGSVPQALDVLDDSMVRAVSSLLRGDDLVTGQLSLWPYDFSVLPGELISTVYEQLLESRRTQDAAYYTPRFIVDLMLDEVLPWQDRPLPRIVDFSCGSGAFLAEAFRRVAFQQTRAQGRHLNFSELQRLLTHCIYGVDVNLAAARVTAFALYLALLDEMDPPTVWASAVLPSLLGKNLIVGDAFDNHALMDEVFDAVVGNPPWASRLSAPANSWLKANNRSVADRQIAEAFVWLAESHLSEGGKLALVLPAKPILHNRSHQSLAFRSEMFANLHVQTIVDLSAIRRGLFADATAPAAIIVADKKDVRASSDPILHVAPHRRLHADSVDALVIVPEEVRLVPRQIGHTRNDVWKTLLWGTERDLELIDHIRGAGPPVGAVAESHGWRTGQGFQIGGGGASDASAMHGLPILTVRDLDERGVKATRLPFFDLPTLHRTRPRDLYRAPLVVIGRTFQAGRISAALLQSDTVFNNSMIGLSAPAADLPLLKVLLATTTSSLGRYWHFLTSSSWGVERDFVELNEHLGLPLAQADAGQLSRIDEILRSPDRMSATVDLDELVFDLFKLTPADRERIRSLLATRLSTFAKGAMTQALDDQTATRYLQTLGSSLSASLPSFEVAAAARRQGSYQAVTVTLRTPDREEEWLPSVVDVPSIIDELAKQNPHTSGIVAQPGGMFLGDNTIYVIKTLDIDRWSTDIALDDADAILTAITSEM</sequence>
<dbReference type="InterPro" id="IPR002052">
    <property type="entry name" value="DNA_methylase_N6_adenine_CS"/>
</dbReference>
<dbReference type="OrthoDB" id="4280289at2"/>
<dbReference type="Pfam" id="PF02384">
    <property type="entry name" value="N6_Mtase"/>
    <property type="match status" value="1"/>
</dbReference>
<dbReference type="Proteomes" id="UP000199022">
    <property type="component" value="Unassembled WGS sequence"/>
</dbReference>
<keyword evidence="3" id="KW-0680">Restriction system</keyword>
<dbReference type="InterPro" id="IPR029063">
    <property type="entry name" value="SAM-dependent_MTases_sf"/>
</dbReference>
<dbReference type="GO" id="GO:0008170">
    <property type="term" value="F:N-methyltransferase activity"/>
    <property type="evidence" value="ECO:0007669"/>
    <property type="project" value="InterPro"/>
</dbReference>
<dbReference type="Gene3D" id="3.40.50.150">
    <property type="entry name" value="Vaccinia Virus protein VP39"/>
    <property type="match status" value="1"/>
</dbReference>
<dbReference type="STRING" id="1225127.SAMN05661030_3956"/>
<protein>
    <submittedName>
        <fullName evidence="5">Type I restriction-modification system, DNA methylase subunit</fullName>
    </submittedName>
</protein>
<evidence type="ECO:0000259" key="4">
    <source>
        <dbReference type="Pfam" id="PF02384"/>
    </source>
</evidence>
<dbReference type="PROSITE" id="PS00092">
    <property type="entry name" value="N6_MTASE"/>
    <property type="match status" value="1"/>
</dbReference>
<dbReference type="SUPFAM" id="SSF53335">
    <property type="entry name" value="S-adenosyl-L-methionine-dependent methyltransferases"/>
    <property type="match status" value="1"/>
</dbReference>
<dbReference type="InterPro" id="IPR003356">
    <property type="entry name" value="DNA_methylase_A-5"/>
</dbReference>
<keyword evidence="6" id="KW-1185">Reference proteome</keyword>
<evidence type="ECO:0000313" key="5">
    <source>
        <dbReference type="EMBL" id="SFD66908.1"/>
    </source>
</evidence>
<dbReference type="PANTHER" id="PTHR33841">
    <property type="entry name" value="DNA METHYLTRANSFERASE YEEA-RELATED"/>
    <property type="match status" value="1"/>
</dbReference>
<organism evidence="5 6">
    <name type="scientific">Klenkia taihuensis</name>
    <dbReference type="NCBI Taxonomy" id="1225127"/>
    <lineage>
        <taxon>Bacteria</taxon>
        <taxon>Bacillati</taxon>
        <taxon>Actinomycetota</taxon>
        <taxon>Actinomycetes</taxon>
        <taxon>Geodermatophilales</taxon>
        <taxon>Geodermatophilaceae</taxon>
        <taxon>Klenkia</taxon>
    </lineage>
</organism>
<dbReference type="RefSeq" id="WP_091563650.1">
    <property type="nucleotide sequence ID" value="NZ_BNAC01000001.1"/>
</dbReference>
<dbReference type="AlphaFoldDB" id="A0A1I1UBG0"/>
<name>A0A1I1UBG0_9ACTN</name>
<evidence type="ECO:0000256" key="2">
    <source>
        <dbReference type="ARBA" id="ARBA00022679"/>
    </source>
</evidence>
<keyword evidence="2" id="KW-0808">Transferase</keyword>
<dbReference type="EMBL" id="FOMD01000005">
    <property type="protein sequence ID" value="SFD66908.1"/>
    <property type="molecule type" value="Genomic_DNA"/>
</dbReference>
<keyword evidence="1 5" id="KW-0489">Methyltransferase</keyword>
<feature type="domain" description="DNA methylase adenine-specific" evidence="4">
    <location>
        <begin position="282"/>
        <end position="549"/>
    </location>
</feature>
<dbReference type="GO" id="GO:0009007">
    <property type="term" value="F:site-specific DNA-methyltransferase (adenine-specific) activity"/>
    <property type="evidence" value="ECO:0007669"/>
    <property type="project" value="UniProtKB-EC"/>
</dbReference>
<evidence type="ECO:0000256" key="1">
    <source>
        <dbReference type="ARBA" id="ARBA00022603"/>
    </source>
</evidence>
<dbReference type="PANTHER" id="PTHR33841:SF4">
    <property type="entry name" value="RESTRICTION MODIFICATION SYSTEM DNA SPECIFICITY DOMAIN"/>
    <property type="match status" value="1"/>
</dbReference>
<dbReference type="GO" id="GO:0003677">
    <property type="term" value="F:DNA binding"/>
    <property type="evidence" value="ECO:0007669"/>
    <property type="project" value="InterPro"/>
</dbReference>
<reference evidence="6" key="1">
    <citation type="submission" date="2016-10" db="EMBL/GenBank/DDBJ databases">
        <authorList>
            <person name="Varghese N."/>
            <person name="Submissions S."/>
        </authorList>
    </citation>
    <scope>NUCLEOTIDE SEQUENCE [LARGE SCALE GENOMIC DNA]</scope>
    <source>
        <strain evidence="6">DSM 45962</strain>
    </source>
</reference>
<dbReference type="PRINTS" id="PR00507">
    <property type="entry name" value="N12N6MTFRASE"/>
</dbReference>
<gene>
    <name evidence="5" type="ORF">SAMN05661030_3956</name>
</gene>
<dbReference type="GO" id="GO:0009307">
    <property type="term" value="P:DNA restriction-modification system"/>
    <property type="evidence" value="ECO:0007669"/>
    <property type="project" value="UniProtKB-KW"/>
</dbReference>
<evidence type="ECO:0000313" key="6">
    <source>
        <dbReference type="Proteomes" id="UP000199022"/>
    </source>
</evidence>